<evidence type="ECO:0000256" key="3">
    <source>
        <dbReference type="RuleBase" id="RU362097"/>
    </source>
</evidence>
<comment type="similarity">
    <text evidence="2 3">Belongs to the outer membrane factor (OMF) (TC 1.B.17) family.</text>
</comment>
<accession>A0A1X1EXQ7</accession>
<dbReference type="STRING" id="55209.HA50_15655"/>
<keyword evidence="3" id="KW-0449">Lipoprotein</keyword>
<dbReference type="Gene3D" id="2.20.200.10">
    <property type="entry name" value="Outer membrane efflux proteins (OEP)"/>
    <property type="match status" value="1"/>
</dbReference>
<reference evidence="4 5" key="1">
    <citation type="journal article" date="2017" name="Antonie Van Leeuwenhoek">
        <title>Phylogenomic resolution of the bacterial genus Pantoea and its relationship with Erwinia and Tatumella.</title>
        <authorList>
            <person name="Palmer M."/>
            <person name="Steenkamp E.T."/>
            <person name="Coetzee M.P."/>
            <person name="Chan W.Y."/>
            <person name="van Zyl E."/>
            <person name="De Maayer P."/>
            <person name="Coutinho T.A."/>
            <person name="Blom J."/>
            <person name="Smits T.H."/>
            <person name="Duffy B."/>
            <person name="Venter S.N."/>
        </authorList>
    </citation>
    <scope>NUCLEOTIDE SEQUENCE [LARGE SCALE GENOMIC DNA]</scope>
    <source>
        <strain evidence="4 5">LMG 2657</strain>
    </source>
</reference>
<dbReference type="PANTHER" id="PTHR30203">
    <property type="entry name" value="OUTER MEMBRANE CATION EFFLUX PROTEIN"/>
    <property type="match status" value="1"/>
</dbReference>
<evidence type="ECO:0000313" key="5">
    <source>
        <dbReference type="Proteomes" id="UP000193749"/>
    </source>
</evidence>
<dbReference type="PROSITE" id="PS51257">
    <property type="entry name" value="PROKAR_LIPOPROTEIN"/>
    <property type="match status" value="1"/>
</dbReference>
<evidence type="ECO:0000313" key="4">
    <source>
        <dbReference type="EMBL" id="ORM94697.1"/>
    </source>
</evidence>
<keyword evidence="3" id="KW-0812">Transmembrane</keyword>
<gene>
    <name evidence="4" type="ORF">HA50_15655</name>
</gene>
<dbReference type="SUPFAM" id="SSF56954">
    <property type="entry name" value="Outer membrane efflux proteins (OEP)"/>
    <property type="match status" value="1"/>
</dbReference>
<keyword evidence="3" id="KW-0472">Membrane</keyword>
<name>A0A1X1EXQ7_PANCY</name>
<dbReference type="RefSeq" id="WP_084876523.1">
    <property type="nucleotide sequence ID" value="NZ_JAGGMY010000001.1"/>
</dbReference>
<dbReference type="InterPro" id="IPR010131">
    <property type="entry name" value="MdtP/NodT-like"/>
</dbReference>
<dbReference type="NCBIfam" id="TIGR01845">
    <property type="entry name" value="outer_NodT"/>
    <property type="match status" value="1"/>
</dbReference>
<dbReference type="Gene3D" id="1.20.1600.10">
    <property type="entry name" value="Outer membrane efflux proteins (OEP)"/>
    <property type="match status" value="1"/>
</dbReference>
<dbReference type="GO" id="GO:0015562">
    <property type="term" value="F:efflux transmembrane transporter activity"/>
    <property type="evidence" value="ECO:0007669"/>
    <property type="project" value="InterPro"/>
</dbReference>
<organism evidence="4 5">
    <name type="scientific">Pantoea cypripedii</name>
    <name type="common">Pectobacterium cypripedii</name>
    <name type="synonym">Erwinia cypripedii</name>
    <dbReference type="NCBI Taxonomy" id="55209"/>
    <lineage>
        <taxon>Bacteria</taxon>
        <taxon>Pseudomonadati</taxon>
        <taxon>Pseudomonadota</taxon>
        <taxon>Gammaproteobacteria</taxon>
        <taxon>Enterobacterales</taxon>
        <taxon>Erwiniaceae</taxon>
        <taxon>Pantoea</taxon>
    </lineage>
</organism>
<dbReference type="AlphaFoldDB" id="A0A1X1EXQ7"/>
<comment type="caution">
    <text evidence="4">The sequence shown here is derived from an EMBL/GenBank/DDBJ whole genome shotgun (WGS) entry which is preliminary data.</text>
</comment>
<evidence type="ECO:0000256" key="2">
    <source>
        <dbReference type="ARBA" id="ARBA00007613"/>
    </source>
</evidence>
<dbReference type="EMBL" id="MLJI01000001">
    <property type="protein sequence ID" value="ORM94697.1"/>
    <property type="molecule type" value="Genomic_DNA"/>
</dbReference>
<keyword evidence="3" id="KW-0564">Palmitate</keyword>
<dbReference type="Proteomes" id="UP000193749">
    <property type="component" value="Unassembled WGS sequence"/>
</dbReference>
<dbReference type="OrthoDB" id="9770517at2"/>
<proteinExistence type="inferred from homology"/>
<protein>
    <submittedName>
        <fullName evidence="4">RND transporter</fullName>
    </submittedName>
</protein>
<feature type="chain" id="PRO_5011811693" evidence="3">
    <location>
        <begin position="18"/>
        <end position="468"/>
    </location>
</feature>
<dbReference type="PANTHER" id="PTHR30203:SF32">
    <property type="entry name" value="CATION EFFLUX SYSTEM PROTEIN CUSC"/>
    <property type="match status" value="1"/>
</dbReference>
<dbReference type="InterPro" id="IPR003423">
    <property type="entry name" value="OMP_efflux"/>
</dbReference>
<keyword evidence="3" id="KW-0732">Signal</keyword>
<comment type="subcellular location">
    <subcellularLocation>
        <location evidence="1 3">Cell outer membrane</location>
        <topology evidence="1 3">Lipid-anchor</topology>
    </subcellularLocation>
</comment>
<evidence type="ECO:0000256" key="1">
    <source>
        <dbReference type="ARBA" id="ARBA00004459"/>
    </source>
</evidence>
<feature type="signal peptide" evidence="3">
    <location>
        <begin position="1"/>
        <end position="17"/>
    </location>
</feature>
<keyword evidence="3" id="KW-1134">Transmembrane beta strand</keyword>
<keyword evidence="5" id="KW-1185">Reference proteome</keyword>
<dbReference type="Pfam" id="PF02321">
    <property type="entry name" value="OEP"/>
    <property type="match status" value="2"/>
</dbReference>
<dbReference type="GO" id="GO:0009279">
    <property type="term" value="C:cell outer membrane"/>
    <property type="evidence" value="ECO:0007669"/>
    <property type="project" value="UniProtKB-SubCell"/>
</dbReference>
<sequence length="468" mass="50835">MITKTFNWALLPLAAALGLTGCTMEPHYQRPSMPVDARYDQPTAVGNVADLPWQNFFTDATMRNLIQLSLANNRDLRVAALNVEEARNDVTVQRAALMPSIDATASQTSAHEPGNLYNTQTSGPVTYHELNAGLGVTSWELDFFGRLRSLRDQAQETYLSTAATERATRISLISEVATAWLTLCSDNDLLHLAQHTAQSQQDSYRLTKMSYDGGVSSDQDLAEAESTVRAAEADVASYTRQVRQDVDALRLLVGTDLPVSLLSQATLDANWQFPATPAGLPSDLLTRRPDVMAAEHTLKAANANIGAARAAFFPSITLTASGGSTSSSLGSLLGGGTGAWSFVPSINLPIFDGGKNEANLNIAHIEKRIEIANYEKAIQTAFKEVNDALAGQDTWQDQMTALQKEVGANQRDYDYSELRYKQGVDNYLNVLVAQRSLYSAQQTLISAHLGQLSQKITLYKALGGGWKS</sequence>